<comment type="caution">
    <text evidence="1">The sequence shown here is derived from an EMBL/GenBank/DDBJ whole genome shotgun (WGS) entry which is preliminary data.</text>
</comment>
<evidence type="ECO:0000313" key="1">
    <source>
        <dbReference type="EMBL" id="KAF9501468.1"/>
    </source>
</evidence>
<proteinExistence type="predicted"/>
<evidence type="ECO:0000313" key="2">
    <source>
        <dbReference type="Proteomes" id="UP000807025"/>
    </source>
</evidence>
<organism evidence="1 2">
    <name type="scientific">Pleurotus eryngii</name>
    <name type="common">Boletus of the steppes</name>
    <dbReference type="NCBI Taxonomy" id="5323"/>
    <lineage>
        <taxon>Eukaryota</taxon>
        <taxon>Fungi</taxon>
        <taxon>Dikarya</taxon>
        <taxon>Basidiomycota</taxon>
        <taxon>Agaricomycotina</taxon>
        <taxon>Agaricomycetes</taxon>
        <taxon>Agaricomycetidae</taxon>
        <taxon>Agaricales</taxon>
        <taxon>Pleurotineae</taxon>
        <taxon>Pleurotaceae</taxon>
        <taxon>Pleurotus</taxon>
    </lineage>
</organism>
<accession>A0A9P6A7Q8</accession>
<name>A0A9P6A7Q8_PLEER</name>
<keyword evidence="2" id="KW-1185">Reference proteome</keyword>
<gene>
    <name evidence="1" type="ORF">BDN71DRAFT_1439047</name>
</gene>
<dbReference type="OrthoDB" id="3265591at2759"/>
<reference evidence="1" key="1">
    <citation type="submission" date="2020-11" db="EMBL/GenBank/DDBJ databases">
        <authorList>
            <consortium name="DOE Joint Genome Institute"/>
            <person name="Ahrendt S."/>
            <person name="Riley R."/>
            <person name="Andreopoulos W."/>
            <person name="Labutti K."/>
            <person name="Pangilinan J."/>
            <person name="Ruiz-Duenas F.J."/>
            <person name="Barrasa J.M."/>
            <person name="Sanchez-Garcia M."/>
            <person name="Camarero S."/>
            <person name="Miyauchi S."/>
            <person name="Serrano A."/>
            <person name="Linde D."/>
            <person name="Babiker R."/>
            <person name="Drula E."/>
            <person name="Ayuso-Fernandez I."/>
            <person name="Pacheco R."/>
            <person name="Padilla G."/>
            <person name="Ferreira P."/>
            <person name="Barriuso J."/>
            <person name="Kellner H."/>
            <person name="Castanera R."/>
            <person name="Alfaro M."/>
            <person name="Ramirez L."/>
            <person name="Pisabarro A.G."/>
            <person name="Kuo A."/>
            <person name="Tritt A."/>
            <person name="Lipzen A."/>
            <person name="He G."/>
            <person name="Yan M."/>
            <person name="Ng V."/>
            <person name="Cullen D."/>
            <person name="Martin F."/>
            <person name="Rosso M.-N."/>
            <person name="Henrissat B."/>
            <person name="Hibbett D."/>
            <person name="Martinez A.T."/>
            <person name="Grigoriev I.V."/>
        </authorList>
    </citation>
    <scope>NUCLEOTIDE SEQUENCE</scope>
    <source>
        <strain evidence="1">ATCC 90797</strain>
    </source>
</reference>
<sequence length="69" mass="7697">MISVLLVGGIILRIIYCLRYDGAPEGLPRVGKAGGMGYLITALRYSLKSEEVLDQADRTFGRERSMMQF</sequence>
<dbReference type="EMBL" id="MU154523">
    <property type="protein sequence ID" value="KAF9501468.1"/>
    <property type="molecule type" value="Genomic_DNA"/>
</dbReference>
<dbReference type="Proteomes" id="UP000807025">
    <property type="component" value="Unassembled WGS sequence"/>
</dbReference>
<protein>
    <submittedName>
        <fullName evidence="1">Uncharacterized protein</fullName>
    </submittedName>
</protein>
<dbReference type="AlphaFoldDB" id="A0A9P6A7Q8"/>